<protein>
    <recommendedName>
        <fullName evidence="4">DUF1700 domain-containing protein</fullName>
    </recommendedName>
</protein>
<dbReference type="RefSeq" id="WP_254750374.1">
    <property type="nucleotide sequence ID" value="NZ_JANCLV010000007.1"/>
</dbReference>
<dbReference type="Proteomes" id="UP001524318">
    <property type="component" value="Unassembled WGS sequence"/>
</dbReference>
<feature type="transmembrane region" description="Helical" evidence="1">
    <location>
        <begin position="64"/>
        <end position="87"/>
    </location>
</feature>
<evidence type="ECO:0000313" key="3">
    <source>
        <dbReference type="Proteomes" id="UP001524318"/>
    </source>
</evidence>
<keyword evidence="1" id="KW-0812">Transmembrane</keyword>
<accession>A0ABT1LPL0</accession>
<reference evidence="2 3" key="1">
    <citation type="submission" date="2022-06" db="EMBL/GenBank/DDBJ databases">
        <title>Pseudarthrobacter sp. strain RMG13 Genome sequencing and assembly.</title>
        <authorList>
            <person name="Kim I."/>
        </authorList>
    </citation>
    <scope>NUCLEOTIDE SEQUENCE [LARGE SCALE GENOMIC DNA]</scope>
    <source>
        <strain evidence="2 3">RMG13</strain>
    </source>
</reference>
<proteinExistence type="predicted"/>
<dbReference type="EMBL" id="JANCLV010000007">
    <property type="protein sequence ID" value="MCP9000387.1"/>
    <property type="molecule type" value="Genomic_DNA"/>
</dbReference>
<keyword evidence="1" id="KW-1133">Transmembrane helix</keyword>
<comment type="caution">
    <text evidence="2">The sequence shown here is derived from an EMBL/GenBank/DDBJ whole genome shotgun (WGS) entry which is preliminary data.</text>
</comment>
<evidence type="ECO:0008006" key="4">
    <source>
        <dbReference type="Google" id="ProtNLM"/>
    </source>
</evidence>
<gene>
    <name evidence="2" type="ORF">NFC73_11700</name>
</gene>
<keyword evidence="3" id="KW-1185">Reference proteome</keyword>
<feature type="transmembrane region" description="Helical" evidence="1">
    <location>
        <begin position="99"/>
        <end position="120"/>
    </location>
</feature>
<keyword evidence="1" id="KW-0472">Membrane</keyword>
<organism evidence="2 3">
    <name type="scientific">Pseudarthrobacter humi</name>
    <dbReference type="NCBI Taxonomy" id="2952523"/>
    <lineage>
        <taxon>Bacteria</taxon>
        <taxon>Bacillati</taxon>
        <taxon>Actinomycetota</taxon>
        <taxon>Actinomycetes</taxon>
        <taxon>Micrococcales</taxon>
        <taxon>Micrococcaceae</taxon>
        <taxon>Pseudarthrobacter</taxon>
    </lineage>
</organism>
<sequence>MSYVRKLTFNLRVRGLSEPEIADVLDDVRAHGAATGTAAEATFGTAEEYAKQFAKKKRRTRGSIITMVGLGIALAYVLVVVLLMLLFRSDVRDFVGPVSLLPATEVILACVLAGFLTDYFQPAQSSRG</sequence>
<evidence type="ECO:0000313" key="2">
    <source>
        <dbReference type="EMBL" id="MCP9000387.1"/>
    </source>
</evidence>
<evidence type="ECO:0000256" key="1">
    <source>
        <dbReference type="SAM" id="Phobius"/>
    </source>
</evidence>
<name>A0ABT1LPL0_9MICC</name>